<dbReference type="GO" id="GO:0003723">
    <property type="term" value="F:RNA binding"/>
    <property type="evidence" value="ECO:0007669"/>
    <property type="project" value="InterPro"/>
</dbReference>
<evidence type="ECO:0000256" key="3">
    <source>
        <dbReference type="ARBA" id="ARBA00022833"/>
    </source>
</evidence>
<protein>
    <recommendedName>
        <fullName evidence="6">C3H1-type domain-containing protein</fullName>
    </recommendedName>
</protein>
<dbReference type="InterPro" id="IPR039136">
    <property type="entry name" value="NUFIP1-like"/>
</dbReference>
<dbReference type="AlphaFoldDB" id="A0A9P8IEM6"/>
<sequence length="777" mass="86263">MGTPNPAFVFPPPPPPPPRATGSSPSYPTYSQPAYPQDNGYVSRGNHGGGGYRGRGRGDGHRGRGNYNQRGRGGSPNHNQSGYYAPGGYQAQGPYPPATNVGYGQSGYAQQGQMTGNNSYPQQWPQHTEPSQPQMGPQYYPPPPQAQPPQYQQPASQPPQPYYPQPHPASLHPPFAQQPPYIPSPQQPPYNTPPQQTSYPNVYPQPWQPPAPQQGWQPPTQHFQQQLPFGNPNHQPVAVPSIHGNPNYIDYTQSPRKRGGAFSRPRHSGSRSKAPPAVPNFLALPPKPPPQVSLDGRGPLKGQRPKKKRKFNALGLTPKKEEHEDTEEEDIDEEAAVSQTLGQKEFSIAYGDQQVILKSSEDIEKWIEERKKRYPTKARVEEKKAESKRTAEEATAARKRASRKAKEKRRKEREKQQAREDLEKRRKDKKERAAKNLAAFLEKKARQAKEAQDALENAETSARDPLGTGKKRKREDGQDENDTPVDDNANEASTTTLSGHSSVADLEISDDDTGESMSISSGSSSGESSSGSSDSDSDQPEESSSRPKGPVRVPAPKRERKSTQVCRQFRSHGSCFRGDRCRFIHDIPGPGDGNNYKSKNAVIRERKKEKKRKGIYQALVESEKEKENILVLEAIRFLGNHGILDVDEGSSENRDDGGHEQKTPDAKPENIDNSGISENWDEKGLPDLDGRFEEGNGRKENHAKKDDQEDHSMGNSARRDDEGDIETTECEEDKANVGGEHLNEDGKKDDLATEEVKGYMGDNQQYLIEVGKEEARE</sequence>
<evidence type="ECO:0000313" key="7">
    <source>
        <dbReference type="EMBL" id="KAH0545076.1"/>
    </source>
</evidence>
<gene>
    <name evidence="7" type="ORF">FGG08_000847</name>
</gene>
<feature type="compositionally biased region" description="Basic residues" evidence="5">
    <location>
        <begin position="397"/>
        <end position="412"/>
    </location>
</feature>
<dbReference type="Pfam" id="PF10453">
    <property type="entry name" value="NUFIP1"/>
    <property type="match status" value="1"/>
</dbReference>
<dbReference type="Proteomes" id="UP000698800">
    <property type="component" value="Unassembled WGS sequence"/>
</dbReference>
<keyword evidence="8" id="KW-1185">Reference proteome</keyword>
<feature type="zinc finger region" description="C3H1-type" evidence="4">
    <location>
        <begin position="560"/>
        <end position="588"/>
    </location>
</feature>
<dbReference type="GO" id="GO:0005634">
    <property type="term" value="C:nucleus"/>
    <property type="evidence" value="ECO:0007669"/>
    <property type="project" value="TreeGrafter"/>
</dbReference>
<dbReference type="InterPro" id="IPR036855">
    <property type="entry name" value="Znf_CCCH_sf"/>
</dbReference>
<feature type="compositionally biased region" description="Basic and acidic residues" evidence="5">
    <location>
        <begin position="441"/>
        <end position="452"/>
    </location>
</feature>
<dbReference type="OrthoDB" id="273070at2759"/>
<feature type="compositionally biased region" description="Low complexity" evidence="5">
    <location>
        <begin position="82"/>
        <end position="93"/>
    </location>
</feature>
<feature type="compositionally biased region" description="Polar residues" evidence="5">
    <location>
        <begin position="114"/>
        <end position="129"/>
    </location>
</feature>
<feature type="compositionally biased region" description="Basic and acidic residues" evidence="5">
    <location>
        <begin position="651"/>
        <end position="670"/>
    </location>
</feature>
<feature type="domain" description="C3H1-type" evidence="6">
    <location>
        <begin position="560"/>
        <end position="588"/>
    </location>
</feature>
<feature type="compositionally biased region" description="Pro residues" evidence="5">
    <location>
        <begin position="156"/>
        <end position="167"/>
    </location>
</feature>
<proteinExistence type="predicted"/>
<dbReference type="InterPro" id="IPR000571">
    <property type="entry name" value="Znf_CCCH"/>
</dbReference>
<keyword evidence="2 4" id="KW-0863">Zinc-finger</keyword>
<feature type="compositionally biased region" description="Polar residues" evidence="5">
    <location>
        <begin position="490"/>
        <end position="501"/>
    </location>
</feature>
<dbReference type="PANTHER" id="PTHR13309:SF0">
    <property type="entry name" value="FMR1-INTERACTING PROTEIN NUFIP1"/>
    <property type="match status" value="1"/>
</dbReference>
<feature type="compositionally biased region" description="Low complexity" evidence="5">
    <location>
        <begin position="102"/>
        <end position="113"/>
    </location>
</feature>
<evidence type="ECO:0000313" key="8">
    <source>
        <dbReference type="Proteomes" id="UP000698800"/>
    </source>
</evidence>
<comment type="caution">
    <text evidence="7">The sequence shown here is derived from an EMBL/GenBank/DDBJ whole genome shotgun (WGS) entry which is preliminary data.</text>
</comment>
<dbReference type="EMBL" id="JAGHQL010000010">
    <property type="protein sequence ID" value="KAH0545076.1"/>
    <property type="molecule type" value="Genomic_DNA"/>
</dbReference>
<evidence type="ECO:0000256" key="4">
    <source>
        <dbReference type="PROSITE-ProRule" id="PRU00723"/>
    </source>
</evidence>
<accession>A0A9P8IEM6</accession>
<feature type="region of interest" description="Disordered" evidence="5">
    <location>
        <begin position="1"/>
        <end position="338"/>
    </location>
</feature>
<keyword evidence="3 4" id="KW-0862">Zinc</keyword>
<feature type="compositionally biased region" description="Acidic residues" evidence="5">
    <location>
        <begin position="324"/>
        <end position="335"/>
    </location>
</feature>
<dbReference type="GO" id="GO:0008270">
    <property type="term" value="F:zinc ion binding"/>
    <property type="evidence" value="ECO:0007669"/>
    <property type="project" value="UniProtKB-KW"/>
</dbReference>
<dbReference type="PANTHER" id="PTHR13309">
    <property type="entry name" value="NUCLEAR FRAGILE X MENTAL RETARDATION PROTEIN INTERACTING PROTEIN 1"/>
    <property type="match status" value="1"/>
</dbReference>
<feature type="compositionally biased region" description="Basic and acidic residues" evidence="5">
    <location>
        <begin position="413"/>
        <end position="434"/>
    </location>
</feature>
<name>A0A9P8IEM6_9PEZI</name>
<dbReference type="GO" id="GO:0000492">
    <property type="term" value="P:box C/D snoRNP assembly"/>
    <property type="evidence" value="ECO:0007669"/>
    <property type="project" value="TreeGrafter"/>
</dbReference>
<feature type="compositionally biased region" description="Acidic residues" evidence="5">
    <location>
        <begin position="722"/>
        <end position="732"/>
    </location>
</feature>
<dbReference type="InterPro" id="IPR019496">
    <property type="entry name" value="NUFIP1_cons_dom"/>
</dbReference>
<feature type="compositionally biased region" description="Polar residues" evidence="5">
    <location>
        <begin position="222"/>
        <end position="234"/>
    </location>
</feature>
<feature type="compositionally biased region" description="Basic and acidic residues" evidence="5">
    <location>
        <begin position="378"/>
        <end position="396"/>
    </location>
</feature>
<dbReference type="Pfam" id="PF00642">
    <property type="entry name" value="zf-CCCH"/>
    <property type="match status" value="1"/>
</dbReference>
<evidence type="ECO:0000256" key="1">
    <source>
        <dbReference type="ARBA" id="ARBA00022723"/>
    </source>
</evidence>
<feature type="compositionally biased region" description="Acidic residues" evidence="5">
    <location>
        <begin position="477"/>
        <end position="489"/>
    </location>
</feature>
<organism evidence="7 8">
    <name type="scientific">Glutinoglossum americanum</name>
    <dbReference type="NCBI Taxonomy" id="1670608"/>
    <lineage>
        <taxon>Eukaryota</taxon>
        <taxon>Fungi</taxon>
        <taxon>Dikarya</taxon>
        <taxon>Ascomycota</taxon>
        <taxon>Pezizomycotina</taxon>
        <taxon>Geoglossomycetes</taxon>
        <taxon>Geoglossales</taxon>
        <taxon>Geoglossaceae</taxon>
        <taxon>Glutinoglossum</taxon>
    </lineage>
</organism>
<feature type="compositionally biased region" description="Basic and acidic residues" evidence="5">
    <location>
        <begin position="680"/>
        <end position="721"/>
    </location>
</feature>
<dbReference type="Gene3D" id="6.10.250.3220">
    <property type="match status" value="1"/>
</dbReference>
<dbReference type="SMART" id="SM00356">
    <property type="entry name" value="ZnF_C3H1"/>
    <property type="match status" value="1"/>
</dbReference>
<feature type="compositionally biased region" description="Polar residues" evidence="5">
    <location>
        <begin position="21"/>
        <end position="34"/>
    </location>
</feature>
<feature type="compositionally biased region" description="Basic residues" evidence="5">
    <location>
        <begin position="255"/>
        <end position="270"/>
    </location>
</feature>
<feature type="compositionally biased region" description="Low complexity" evidence="5">
    <location>
        <begin position="515"/>
        <end position="534"/>
    </location>
</feature>
<evidence type="ECO:0000256" key="5">
    <source>
        <dbReference type="SAM" id="MobiDB-lite"/>
    </source>
</evidence>
<feature type="compositionally biased region" description="Pro residues" evidence="5">
    <location>
        <begin position="9"/>
        <end position="19"/>
    </location>
</feature>
<feature type="compositionally biased region" description="Pro residues" evidence="5">
    <location>
        <begin position="176"/>
        <end position="192"/>
    </location>
</feature>
<dbReference type="PROSITE" id="PS50103">
    <property type="entry name" value="ZF_C3H1"/>
    <property type="match status" value="1"/>
</dbReference>
<feature type="region of interest" description="Disordered" evidence="5">
    <location>
        <begin position="370"/>
        <end position="567"/>
    </location>
</feature>
<evidence type="ECO:0000259" key="6">
    <source>
        <dbReference type="PROSITE" id="PS50103"/>
    </source>
</evidence>
<feature type="region of interest" description="Disordered" evidence="5">
    <location>
        <begin position="644"/>
        <end position="749"/>
    </location>
</feature>
<evidence type="ECO:0000256" key="2">
    <source>
        <dbReference type="ARBA" id="ARBA00022771"/>
    </source>
</evidence>
<keyword evidence="1 4" id="KW-0479">Metal-binding</keyword>
<dbReference type="SUPFAM" id="SSF90229">
    <property type="entry name" value="CCCH zinc finger"/>
    <property type="match status" value="1"/>
</dbReference>
<reference evidence="7" key="1">
    <citation type="submission" date="2021-03" db="EMBL/GenBank/DDBJ databases">
        <title>Comparative genomics and phylogenomic investigation of the class Geoglossomycetes provide insights into ecological specialization and systematics.</title>
        <authorList>
            <person name="Melie T."/>
            <person name="Pirro S."/>
            <person name="Miller A.N."/>
            <person name="Quandt A."/>
        </authorList>
    </citation>
    <scope>NUCLEOTIDE SEQUENCE</scope>
    <source>
        <strain evidence="7">GBOQ0MN5Z8</strain>
    </source>
</reference>